<sequence>MKQSVTNDNSLSQLLPRPALQGRVTKRDSNKKIDQLNNPEGPTEKLSTDVGSNLSPNRRDKAGCRGLNECSIESKRQKASAGPWVISLRSPTSQAGKKWTARSTTCDTSTTIRSADEPKVFDHALSGPGDGSPSIRSEHRISAHSVANCLQLSFQAAKLFRLKCHPWWTILHLNTPHH</sequence>
<keyword evidence="3" id="KW-1185">Reference proteome</keyword>
<evidence type="ECO:0000256" key="1">
    <source>
        <dbReference type="SAM" id="MobiDB-lite"/>
    </source>
</evidence>
<accession>A0A0V1FI57</accession>
<evidence type="ECO:0000313" key="3">
    <source>
        <dbReference type="Proteomes" id="UP000054995"/>
    </source>
</evidence>
<evidence type="ECO:0000313" key="2">
    <source>
        <dbReference type="EMBL" id="KRY85660.1"/>
    </source>
</evidence>
<proteinExistence type="predicted"/>
<dbReference type="Proteomes" id="UP000054995">
    <property type="component" value="Unassembled WGS sequence"/>
</dbReference>
<dbReference type="AlphaFoldDB" id="A0A0V1FI57"/>
<gene>
    <name evidence="2" type="ORF">T4D_7105</name>
</gene>
<feature type="compositionally biased region" description="Polar residues" evidence="1">
    <location>
        <begin position="1"/>
        <end position="13"/>
    </location>
</feature>
<protein>
    <submittedName>
        <fullName evidence="2">Uncharacterized protein</fullName>
    </submittedName>
</protein>
<reference evidence="2 3" key="1">
    <citation type="submission" date="2015-01" db="EMBL/GenBank/DDBJ databases">
        <title>Evolution of Trichinella species and genotypes.</title>
        <authorList>
            <person name="Korhonen P.K."/>
            <person name="Edoardo P."/>
            <person name="Giuseppe L.R."/>
            <person name="Gasser R.B."/>
        </authorList>
    </citation>
    <scope>NUCLEOTIDE SEQUENCE [LARGE SCALE GENOMIC DNA]</scope>
    <source>
        <strain evidence="2">ISS470</strain>
    </source>
</reference>
<feature type="region of interest" description="Disordered" evidence="1">
    <location>
        <begin position="1"/>
        <end position="63"/>
    </location>
</feature>
<comment type="caution">
    <text evidence="2">The sequence shown here is derived from an EMBL/GenBank/DDBJ whole genome shotgun (WGS) entry which is preliminary data.</text>
</comment>
<organism evidence="2 3">
    <name type="scientific">Trichinella pseudospiralis</name>
    <name type="common">Parasitic roundworm</name>
    <dbReference type="NCBI Taxonomy" id="6337"/>
    <lineage>
        <taxon>Eukaryota</taxon>
        <taxon>Metazoa</taxon>
        <taxon>Ecdysozoa</taxon>
        <taxon>Nematoda</taxon>
        <taxon>Enoplea</taxon>
        <taxon>Dorylaimia</taxon>
        <taxon>Trichinellida</taxon>
        <taxon>Trichinellidae</taxon>
        <taxon>Trichinella</taxon>
    </lineage>
</organism>
<name>A0A0V1FI57_TRIPS</name>
<dbReference type="EMBL" id="JYDT01000086">
    <property type="protein sequence ID" value="KRY85660.1"/>
    <property type="molecule type" value="Genomic_DNA"/>
</dbReference>
<feature type="compositionally biased region" description="Basic and acidic residues" evidence="1">
    <location>
        <begin position="25"/>
        <end position="34"/>
    </location>
</feature>